<reference evidence="2" key="1">
    <citation type="submission" date="2023-10" db="EMBL/GenBank/DDBJ databases">
        <title>Genome assemblies of two species of porcelain crab, Petrolisthes cinctipes and Petrolisthes manimaculis (Anomura: Porcellanidae).</title>
        <authorList>
            <person name="Angst P."/>
        </authorList>
    </citation>
    <scope>NUCLEOTIDE SEQUENCE</scope>
    <source>
        <strain evidence="2">PB745_01</strain>
        <tissue evidence="2">Gill</tissue>
    </source>
</reference>
<keyword evidence="3" id="KW-1185">Reference proteome</keyword>
<organism evidence="2 3">
    <name type="scientific">Petrolisthes cinctipes</name>
    <name type="common">Flat porcelain crab</name>
    <dbReference type="NCBI Taxonomy" id="88211"/>
    <lineage>
        <taxon>Eukaryota</taxon>
        <taxon>Metazoa</taxon>
        <taxon>Ecdysozoa</taxon>
        <taxon>Arthropoda</taxon>
        <taxon>Crustacea</taxon>
        <taxon>Multicrustacea</taxon>
        <taxon>Malacostraca</taxon>
        <taxon>Eumalacostraca</taxon>
        <taxon>Eucarida</taxon>
        <taxon>Decapoda</taxon>
        <taxon>Pleocyemata</taxon>
        <taxon>Anomura</taxon>
        <taxon>Galatheoidea</taxon>
        <taxon>Porcellanidae</taxon>
        <taxon>Petrolisthes</taxon>
    </lineage>
</organism>
<evidence type="ECO:0000256" key="1">
    <source>
        <dbReference type="SAM" id="MobiDB-lite"/>
    </source>
</evidence>
<accession>A0AAE1F263</accession>
<sequence length="107" mass="11651">MVRGVEGMPTHTPTLTGEATARASKVRSRAARVNSKVMMVTARVREGRSHLEVLALRRLRRDYGPSHASLALYNSHRPSPSSPTHTGLPTRPRQQVGGTPATPTYTP</sequence>
<evidence type="ECO:0000313" key="2">
    <source>
        <dbReference type="EMBL" id="KAK3866055.1"/>
    </source>
</evidence>
<proteinExistence type="predicted"/>
<feature type="region of interest" description="Disordered" evidence="1">
    <location>
        <begin position="1"/>
        <end position="32"/>
    </location>
</feature>
<evidence type="ECO:0000313" key="3">
    <source>
        <dbReference type="Proteomes" id="UP001286313"/>
    </source>
</evidence>
<dbReference type="EMBL" id="JAWQEG010003474">
    <property type="protein sequence ID" value="KAK3866055.1"/>
    <property type="molecule type" value="Genomic_DNA"/>
</dbReference>
<dbReference type="Proteomes" id="UP001286313">
    <property type="component" value="Unassembled WGS sequence"/>
</dbReference>
<name>A0AAE1F263_PETCI</name>
<feature type="region of interest" description="Disordered" evidence="1">
    <location>
        <begin position="69"/>
        <end position="107"/>
    </location>
</feature>
<gene>
    <name evidence="2" type="ORF">Pcinc_028386</name>
</gene>
<protein>
    <submittedName>
        <fullName evidence="2">Uncharacterized protein</fullName>
    </submittedName>
</protein>
<feature type="compositionally biased region" description="Polar residues" evidence="1">
    <location>
        <begin position="84"/>
        <end position="107"/>
    </location>
</feature>
<dbReference type="AlphaFoldDB" id="A0AAE1F263"/>
<comment type="caution">
    <text evidence="2">The sequence shown here is derived from an EMBL/GenBank/DDBJ whole genome shotgun (WGS) entry which is preliminary data.</text>
</comment>